<dbReference type="Pfam" id="PF00071">
    <property type="entry name" value="Ras"/>
    <property type="match status" value="1"/>
</dbReference>
<keyword evidence="5" id="KW-0449">Lipoprotein</keyword>
<evidence type="ECO:0000256" key="2">
    <source>
        <dbReference type="ARBA" id="ARBA00006270"/>
    </source>
</evidence>
<dbReference type="NCBIfam" id="TIGR00231">
    <property type="entry name" value="small_GTP"/>
    <property type="match status" value="1"/>
</dbReference>
<keyword evidence="8" id="KW-1185">Reference proteome</keyword>
<keyword evidence="3" id="KW-0547">Nucleotide-binding</keyword>
<evidence type="ECO:0000256" key="5">
    <source>
        <dbReference type="ARBA" id="ARBA00023288"/>
    </source>
</evidence>
<dbReference type="PROSITE" id="PS51419">
    <property type="entry name" value="RAB"/>
    <property type="match status" value="1"/>
</dbReference>
<comment type="subcellular location">
    <subcellularLocation>
        <location evidence="1">Membrane</location>
        <topology evidence="1">Lipid-anchor</topology>
    </subcellularLocation>
</comment>
<accession>A0ABP0G1M0</accession>
<dbReference type="SMART" id="SM00175">
    <property type="entry name" value="RAB"/>
    <property type="match status" value="1"/>
</dbReference>
<evidence type="ECO:0000256" key="1">
    <source>
        <dbReference type="ARBA" id="ARBA00004635"/>
    </source>
</evidence>
<proteinExistence type="inferred from homology"/>
<dbReference type="SMART" id="SM00177">
    <property type="entry name" value="ARF"/>
    <property type="match status" value="1"/>
</dbReference>
<name>A0ABP0G1M0_CLALP</name>
<organism evidence="7 8">
    <name type="scientific">Clavelina lepadiformis</name>
    <name type="common">Light-bulb sea squirt</name>
    <name type="synonym">Ascidia lepadiformis</name>
    <dbReference type="NCBI Taxonomy" id="159417"/>
    <lineage>
        <taxon>Eukaryota</taxon>
        <taxon>Metazoa</taxon>
        <taxon>Chordata</taxon>
        <taxon>Tunicata</taxon>
        <taxon>Ascidiacea</taxon>
        <taxon>Aplousobranchia</taxon>
        <taxon>Clavelinidae</taxon>
        <taxon>Clavelina</taxon>
    </lineage>
</organism>
<evidence type="ECO:0000256" key="4">
    <source>
        <dbReference type="ARBA" id="ARBA00023134"/>
    </source>
</evidence>
<dbReference type="SMART" id="SM00176">
    <property type="entry name" value="RAN"/>
    <property type="match status" value="1"/>
</dbReference>
<dbReference type="InterPro" id="IPR005225">
    <property type="entry name" value="Small_GTP-bd"/>
</dbReference>
<evidence type="ECO:0000256" key="6">
    <source>
        <dbReference type="ARBA" id="ARBA00023289"/>
    </source>
</evidence>
<protein>
    <submittedName>
        <fullName evidence="7">Uncharacterized protein</fullName>
    </submittedName>
</protein>
<gene>
    <name evidence="7" type="ORF">CVLEPA_LOCUS15529</name>
</gene>
<dbReference type="InterPro" id="IPR001806">
    <property type="entry name" value="Small_GTPase"/>
</dbReference>
<sequence length="221" mass="24745">MNGQNQARRTRISSSLSSTEFDVSFKVMVIGDSGVGKTCLLVRYKDGTFLDGNFISTVGFDFKNKMVEVDGKRVKLQIWDTAGQERFRSMTHNFFRNASALLLVYDICNAQSFVNVANWIADVKRYASPNVTLVMIGNKSDCSSQRMVKYKDGERLAKEYNIVFLETSAKTGLNVDLAFEAVAQELYNNSLTAADLVGSHKESFDLKNYVDSEKERSNCCG</sequence>
<keyword evidence="6" id="KW-0636">Prenylation</keyword>
<dbReference type="SUPFAM" id="SSF52540">
    <property type="entry name" value="P-loop containing nucleoside triphosphate hydrolases"/>
    <property type="match status" value="1"/>
</dbReference>
<dbReference type="SMART" id="SM00174">
    <property type="entry name" value="RHO"/>
    <property type="match status" value="1"/>
</dbReference>
<reference evidence="7 8" key="1">
    <citation type="submission" date="2024-02" db="EMBL/GenBank/DDBJ databases">
        <authorList>
            <person name="Daric V."/>
            <person name="Darras S."/>
        </authorList>
    </citation>
    <scope>NUCLEOTIDE SEQUENCE [LARGE SCALE GENOMIC DNA]</scope>
</reference>
<evidence type="ECO:0000313" key="7">
    <source>
        <dbReference type="EMBL" id="CAK8684554.1"/>
    </source>
</evidence>
<dbReference type="InterPro" id="IPR027417">
    <property type="entry name" value="P-loop_NTPase"/>
</dbReference>
<evidence type="ECO:0000256" key="3">
    <source>
        <dbReference type="ARBA" id="ARBA00022741"/>
    </source>
</evidence>
<dbReference type="PANTHER" id="PTHR47980">
    <property type="entry name" value="LD44762P"/>
    <property type="match status" value="1"/>
</dbReference>
<dbReference type="EMBL" id="CAWYQH010000097">
    <property type="protein sequence ID" value="CAK8684554.1"/>
    <property type="molecule type" value="Genomic_DNA"/>
</dbReference>
<dbReference type="InterPro" id="IPR050305">
    <property type="entry name" value="Small_GTPase_Rab"/>
</dbReference>
<evidence type="ECO:0000313" key="8">
    <source>
        <dbReference type="Proteomes" id="UP001642483"/>
    </source>
</evidence>
<dbReference type="PROSITE" id="PS51420">
    <property type="entry name" value="RHO"/>
    <property type="match status" value="1"/>
</dbReference>
<dbReference type="PRINTS" id="PR00449">
    <property type="entry name" value="RASTRNSFRMNG"/>
</dbReference>
<dbReference type="Proteomes" id="UP001642483">
    <property type="component" value="Unassembled WGS sequence"/>
</dbReference>
<dbReference type="Gene3D" id="3.40.50.300">
    <property type="entry name" value="P-loop containing nucleotide triphosphate hydrolases"/>
    <property type="match status" value="1"/>
</dbReference>
<dbReference type="SMART" id="SM00173">
    <property type="entry name" value="RAS"/>
    <property type="match status" value="1"/>
</dbReference>
<comment type="similarity">
    <text evidence="2">Belongs to the small GTPase superfamily. Rab family.</text>
</comment>
<dbReference type="PROSITE" id="PS51421">
    <property type="entry name" value="RAS"/>
    <property type="match status" value="1"/>
</dbReference>
<keyword evidence="4" id="KW-0342">GTP-binding</keyword>
<comment type="caution">
    <text evidence="7">The sequence shown here is derived from an EMBL/GenBank/DDBJ whole genome shotgun (WGS) entry which is preliminary data.</text>
</comment>